<dbReference type="SUPFAM" id="SSF140500">
    <property type="entry name" value="BAS1536-like"/>
    <property type="match status" value="1"/>
</dbReference>
<dbReference type="Pfam" id="PF09388">
    <property type="entry name" value="SpoOE-like"/>
    <property type="match status" value="1"/>
</dbReference>
<dbReference type="GO" id="GO:0043937">
    <property type="term" value="P:regulation of sporulation"/>
    <property type="evidence" value="ECO:0007669"/>
    <property type="project" value="InterPro"/>
</dbReference>
<name>A0A2L2XGV4_9FIRM</name>
<evidence type="ECO:0000313" key="1">
    <source>
        <dbReference type="EMBL" id="GBF35435.1"/>
    </source>
</evidence>
<dbReference type="OrthoDB" id="2627535at2"/>
<evidence type="ECO:0008006" key="3">
    <source>
        <dbReference type="Google" id="ProtNLM"/>
    </source>
</evidence>
<dbReference type="Gene3D" id="4.10.280.10">
    <property type="entry name" value="Helix-loop-helix DNA-binding domain"/>
    <property type="match status" value="1"/>
</dbReference>
<dbReference type="GO" id="GO:0046983">
    <property type="term" value="F:protein dimerization activity"/>
    <property type="evidence" value="ECO:0007669"/>
    <property type="project" value="InterPro"/>
</dbReference>
<dbReference type="Proteomes" id="UP000239549">
    <property type="component" value="Unassembled WGS sequence"/>
</dbReference>
<evidence type="ECO:0000313" key="2">
    <source>
        <dbReference type="Proteomes" id="UP000239549"/>
    </source>
</evidence>
<dbReference type="InterPro" id="IPR037208">
    <property type="entry name" value="Spo0E-like_sf"/>
</dbReference>
<gene>
    <name evidence="1" type="ORF">DCCM_4562</name>
</gene>
<reference evidence="2" key="1">
    <citation type="submission" date="2018-02" db="EMBL/GenBank/DDBJ databases">
        <title>Genome sequence of Desulfocucumis palustris strain NAW-5.</title>
        <authorList>
            <person name="Watanabe M."/>
            <person name="Kojima H."/>
            <person name="Fukui M."/>
        </authorList>
    </citation>
    <scope>NUCLEOTIDE SEQUENCE [LARGE SCALE GENOMIC DNA]</scope>
    <source>
        <strain evidence="2">NAW-5</strain>
    </source>
</reference>
<organism evidence="1 2">
    <name type="scientific">Desulfocucumis palustris</name>
    <dbReference type="NCBI Taxonomy" id="1898651"/>
    <lineage>
        <taxon>Bacteria</taxon>
        <taxon>Bacillati</taxon>
        <taxon>Bacillota</taxon>
        <taxon>Clostridia</taxon>
        <taxon>Eubacteriales</taxon>
        <taxon>Desulfocucumaceae</taxon>
        <taxon>Desulfocucumis</taxon>
    </lineage>
</organism>
<sequence length="64" mass="7905">MNNLYILQMQLSIHRQRLEKMVQKYGMQHPKVLLQSQKVDKIIFQIQRYMLKHMPNFAQFSRKE</sequence>
<dbReference type="InterPro" id="IPR018540">
    <property type="entry name" value="Spo0E-like"/>
</dbReference>
<dbReference type="RefSeq" id="WP_104373509.1">
    <property type="nucleotide sequence ID" value="NZ_BFAV01000163.1"/>
</dbReference>
<dbReference type="EMBL" id="BFAV01000163">
    <property type="protein sequence ID" value="GBF35435.1"/>
    <property type="molecule type" value="Genomic_DNA"/>
</dbReference>
<protein>
    <recommendedName>
        <fullName evidence="3">Spo0E like sporulation regulatory protein</fullName>
    </recommendedName>
</protein>
<keyword evidence="2" id="KW-1185">Reference proteome</keyword>
<dbReference type="AlphaFoldDB" id="A0A2L2XGV4"/>
<proteinExistence type="predicted"/>
<dbReference type="InterPro" id="IPR036638">
    <property type="entry name" value="HLH_DNA-bd_sf"/>
</dbReference>
<accession>A0A2L2XGV4</accession>
<comment type="caution">
    <text evidence="1">The sequence shown here is derived from an EMBL/GenBank/DDBJ whole genome shotgun (WGS) entry which is preliminary data.</text>
</comment>